<protein>
    <submittedName>
        <fullName evidence="1">Uncharacterized protein</fullName>
    </submittedName>
</protein>
<name>A0A151IUN1_9HYME</name>
<proteinExistence type="predicted"/>
<evidence type="ECO:0000313" key="2">
    <source>
        <dbReference type="Proteomes" id="UP000078492"/>
    </source>
</evidence>
<evidence type="ECO:0000313" key="1">
    <source>
        <dbReference type="EMBL" id="KYN11200.1"/>
    </source>
</evidence>
<feature type="non-terminal residue" evidence="1">
    <location>
        <position position="1"/>
    </location>
</feature>
<reference evidence="1 2" key="1">
    <citation type="submission" date="2015-09" db="EMBL/GenBank/DDBJ databases">
        <title>Trachymyrmex cornetzi WGS genome.</title>
        <authorList>
            <person name="Nygaard S."/>
            <person name="Hu H."/>
            <person name="Boomsma J."/>
            <person name="Zhang G."/>
        </authorList>
    </citation>
    <scope>NUCLEOTIDE SEQUENCE [LARGE SCALE GENOMIC DNA]</scope>
    <source>
        <strain evidence="1">Tcor2-1</strain>
        <tissue evidence="1">Whole body</tissue>
    </source>
</reference>
<dbReference type="AlphaFoldDB" id="A0A151IUN1"/>
<sequence length="153" mass="16552">RERNTRASEQAMCNARHAYVSRKMDGCGADRFPRRALPLSLSSLPAYESGIASLGPTPTTRRPSLIFTACATILRRRPADISSAVLCKLGAGRGGTPSPPYWPFVILITAGRRYLETNSRRYVASSAQRAAATTIYLAHGSAAIFNARSPRPS</sequence>
<organism evidence="1 2">
    <name type="scientific">Trachymyrmex cornetzi</name>
    <dbReference type="NCBI Taxonomy" id="471704"/>
    <lineage>
        <taxon>Eukaryota</taxon>
        <taxon>Metazoa</taxon>
        <taxon>Ecdysozoa</taxon>
        <taxon>Arthropoda</taxon>
        <taxon>Hexapoda</taxon>
        <taxon>Insecta</taxon>
        <taxon>Pterygota</taxon>
        <taxon>Neoptera</taxon>
        <taxon>Endopterygota</taxon>
        <taxon>Hymenoptera</taxon>
        <taxon>Apocrita</taxon>
        <taxon>Aculeata</taxon>
        <taxon>Formicoidea</taxon>
        <taxon>Formicidae</taxon>
        <taxon>Myrmicinae</taxon>
        <taxon>Trachymyrmex</taxon>
    </lineage>
</organism>
<accession>A0A151IUN1</accession>
<gene>
    <name evidence="1" type="ORF">ALC57_16630</name>
</gene>
<dbReference type="Proteomes" id="UP000078492">
    <property type="component" value="Unassembled WGS sequence"/>
</dbReference>
<keyword evidence="2" id="KW-1185">Reference proteome</keyword>
<dbReference type="EMBL" id="KQ980949">
    <property type="protein sequence ID" value="KYN11200.1"/>
    <property type="molecule type" value="Genomic_DNA"/>
</dbReference>